<dbReference type="GO" id="GO:0050519">
    <property type="term" value="F:holo-citrate lyase synthase activity"/>
    <property type="evidence" value="ECO:0007669"/>
    <property type="project" value="UniProtKB-EC"/>
</dbReference>
<evidence type="ECO:0000256" key="4">
    <source>
        <dbReference type="ARBA" id="ARBA00048574"/>
    </source>
</evidence>
<comment type="caution">
    <text evidence="5">The sequence shown here is derived from an EMBL/GenBank/DDBJ whole genome shotgun (WGS) entry which is preliminary data.</text>
</comment>
<dbReference type="Pfam" id="PF03802">
    <property type="entry name" value="CitX"/>
    <property type="match status" value="1"/>
</dbReference>
<dbReference type="EMBL" id="JAAOXG010000016">
    <property type="protein sequence ID" value="NNJ29819.1"/>
    <property type="molecule type" value="Genomic_DNA"/>
</dbReference>
<comment type="catalytic activity">
    <reaction evidence="4">
        <text>apo-[citrate lyase ACP] + 2'-(5''-triphospho-alpha-D-ribosyl)-3'-dephospho-CoA = holo-[citrate lyase ACP] + diphosphate</text>
        <dbReference type="Rhea" id="RHEA:16333"/>
        <dbReference type="Rhea" id="RHEA-COMP:10157"/>
        <dbReference type="Rhea" id="RHEA-COMP:10158"/>
        <dbReference type="ChEBI" id="CHEBI:29999"/>
        <dbReference type="ChEBI" id="CHEBI:33019"/>
        <dbReference type="ChEBI" id="CHEBI:61378"/>
        <dbReference type="ChEBI" id="CHEBI:82683"/>
        <dbReference type="EC" id="2.7.7.61"/>
    </reaction>
</comment>
<accession>A0ABX1VN32</accession>
<keyword evidence="5" id="KW-0456">Lyase</keyword>
<sequence>MNHYVELEEMLQFRERKARIQEELRRKYKGLVTMTLAMNIPGPIKTSEDILFAFEVGTRSLEQKISDSGIIIKEMTGVSENAGFMKFYTLDCTDPALVKDLAVGLEETHPLGRLWDIDVYNIEGISMSRASASAPARKCFICGQEAKGCARNRTHSVEELMRKVESMIRDYQKHQEE</sequence>
<dbReference type="EC" id="2.7.7.61" evidence="1"/>
<protein>
    <recommendedName>
        <fullName evidence="1">citrate lyase holo-[acyl-carrier protein] synthase</fullName>
        <ecNumber evidence="1">2.7.7.61</ecNumber>
    </recommendedName>
</protein>
<dbReference type="NCBIfam" id="TIGR03124">
    <property type="entry name" value="citrate_citX"/>
    <property type="match status" value="1"/>
</dbReference>
<evidence type="ECO:0000313" key="6">
    <source>
        <dbReference type="Proteomes" id="UP000539052"/>
    </source>
</evidence>
<dbReference type="Proteomes" id="UP000539052">
    <property type="component" value="Unassembled WGS sequence"/>
</dbReference>
<reference evidence="5 6" key="1">
    <citation type="submission" date="2020-03" db="EMBL/GenBank/DDBJ databases">
        <title>Genome Sequence of industrial isolate, B5A.</title>
        <authorList>
            <person name="Sharma S."/>
            <person name="Patil P.B."/>
            <person name="Korpole S."/>
        </authorList>
    </citation>
    <scope>NUCLEOTIDE SEQUENCE [LARGE SCALE GENOMIC DNA]</scope>
    <source>
        <strain evidence="5 6">PI-S10-B5A</strain>
    </source>
</reference>
<evidence type="ECO:0000256" key="2">
    <source>
        <dbReference type="ARBA" id="ARBA00022679"/>
    </source>
</evidence>
<organism evidence="5 6">
    <name type="scientific">Lacrimispora defluvii</name>
    <dbReference type="NCBI Taxonomy" id="2719233"/>
    <lineage>
        <taxon>Bacteria</taxon>
        <taxon>Bacillati</taxon>
        <taxon>Bacillota</taxon>
        <taxon>Clostridia</taxon>
        <taxon>Lachnospirales</taxon>
        <taxon>Lachnospiraceae</taxon>
        <taxon>Lacrimispora</taxon>
    </lineage>
</organism>
<keyword evidence="2 5" id="KW-0808">Transferase</keyword>
<dbReference type="RefSeq" id="WP_170821037.1">
    <property type="nucleotide sequence ID" value="NZ_JAAOXG010000016.1"/>
</dbReference>
<gene>
    <name evidence="5" type="primary">citX</name>
    <name evidence="5" type="ORF">G9470_08425</name>
</gene>
<proteinExistence type="predicted"/>
<dbReference type="GO" id="GO:0016829">
    <property type="term" value="F:lyase activity"/>
    <property type="evidence" value="ECO:0007669"/>
    <property type="project" value="UniProtKB-KW"/>
</dbReference>
<name>A0ABX1VN32_9FIRM</name>
<evidence type="ECO:0000256" key="1">
    <source>
        <dbReference type="ARBA" id="ARBA00012524"/>
    </source>
</evidence>
<evidence type="ECO:0000313" key="5">
    <source>
        <dbReference type="EMBL" id="NNJ29819.1"/>
    </source>
</evidence>
<dbReference type="InterPro" id="IPR005551">
    <property type="entry name" value="CitX"/>
</dbReference>
<keyword evidence="6" id="KW-1185">Reference proteome</keyword>
<evidence type="ECO:0000256" key="3">
    <source>
        <dbReference type="ARBA" id="ARBA00022695"/>
    </source>
</evidence>
<keyword evidence="3 5" id="KW-0548">Nucleotidyltransferase</keyword>